<dbReference type="AlphaFoldDB" id="A0A7T2U9E9"/>
<keyword evidence="1" id="KW-0808">Transferase</keyword>
<reference evidence="1 2" key="1">
    <citation type="submission" date="2020-12" db="EMBL/GenBank/DDBJ databases">
        <title>FDA dAtabase for Regulatory Grade micrObial Sequences (FDA-ARGOS): Supporting development and validation of Infectious Disease Dx tests.</title>
        <authorList>
            <person name="Nelson B."/>
            <person name="Plummer A."/>
            <person name="Tallon L."/>
            <person name="Sadzewicz L."/>
            <person name="Zhao X."/>
            <person name="Boylan J."/>
            <person name="Ott S."/>
            <person name="Bowen H."/>
            <person name="Vavikolanu K."/>
            <person name="Mehta A."/>
            <person name="Aluvathingal J."/>
            <person name="Nadendla S."/>
            <person name="Myers T."/>
            <person name="Yan Y."/>
            <person name="Sichtig H."/>
        </authorList>
    </citation>
    <scope>NUCLEOTIDE SEQUENCE [LARGE SCALE GENOMIC DNA]</scope>
    <source>
        <strain evidence="1 2">FDAARGOS_899</strain>
    </source>
</reference>
<evidence type="ECO:0000313" key="1">
    <source>
        <dbReference type="EMBL" id="QPS47949.1"/>
    </source>
</evidence>
<accession>A0A7T2U9E9</accession>
<proteinExistence type="predicted"/>
<organism evidence="1 2">
    <name type="scientific">Burkholderia humptydooensis</name>
    <dbReference type="NCBI Taxonomy" id="430531"/>
    <lineage>
        <taxon>Bacteria</taxon>
        <taxon>Pseudomonadati</taxon>
        <taxon>Pseudomonadota</taxon>
        <taxon>Betaproteobacteria</taxon>
        <taxon>Burkholderiales</taxon>
        <taxon>Burkholderiaceae</taxon>
        <taxon>Burkholderia</taxon>
        <taxon>pseudomallei group</taxon>
    </lineage>
</organism>
<name>A0A7T2U9E9_9BURK</name>
<evidence type="ECO:0000313" key="2">
    <source>
        <dbReference type="Proteomes" id="UP000594943"/>
    </source>
</evidence>
<dbReference type="KEGG" id="bhg:I6G56_24960"/>
<dbReference type="Proteomes" id="UP000594943">
    <property type="component" value="Chromosome 2"/>
</dbReference>
<dbReference type="EMBL" id="CP065687">
    <property type="protein sequence ID" value="QPS47949.1"/>
    <property type="molecule type" value="Genomic_DNA"/>
</dbReference>
<protein>
    <submittedName>
        <fullName evidence="1">DNA adenine methylase</fullName>
    </submittedName>
</protein>
<gene>
    <name evidence="1" type="ORF">I6G56_24960</name>
</gene>
<dbReference type="GO" id="GO:0032259">
    <property type="term" value="P:methylation"/>
    <property type="evidence" value="ECO:0007669"/>
    <property type="project" value="UniProtKB-KW"/>
</dbReference>
<keyword evidence="1" id="KW-0489">Methyltransferase</keyword>
<dbReference type="GO" id="GO:0008168">
    <property type="term" value="F:methyltransferase activity"/>
    <property type="evidence" value="ECO:0007669"/>
    <property type="project" value="UniProtKB-KW"/>
</dbReference>
<sequence>MESVPIRYAIGDGKGVERRGLIIFSRDDSAGPAGLF</sequence>